<reference evidence="2 3" key="1">
    <citation type="journal article" date="2019" name="Commun. Biol.">
        <title>The bagworm genome reveals a unique fibroin gene that provides high tensile strength.</title>
        <authorList>
            <person name="Kono N."/>
            <person name="Nakamura H."/>
            <person name="Ohtoshi R."/>
            <person name="Tomita M."/>
            <person name="Numata K."/>
            <person name="Arakawa K."/>
        </authorList>
    </citation>
    <scope>NUCLEOTIDE SEQUENCE [LARGE SCALE GENOMIC DNA]</scope>
</reference>
<protein>
    <submittedName>
        <fullName evidence="2">Uncharacterized protein</fullName>
    </submittedName>
</protein>
<accession>A0A4C1TYQ1</accession>
<dbReference type="Proteomes" id="UP000299102">
    <property type="component" value="Unassembled WGS sequence"/>
</dbReference>
<name>A0A4C1TYQ1_EUMVA</name>
<dbReference type="AlphaFoldDB" id="A0A4C1TYQ1"/>
<proteinExistence type="predicted"/>
<dbReference type="EMBL" id="BGZK01000104">
    <property type="protein sequence ID" value="GBP19058.1"/>
    <property type="molecule type" value="Genomic_DNA"/>
</dbReference>
<evidence type="ECO:0000256" key="1">
    <source>
        <dbReference type="SAM" id="MobiDB-lite"/>
    </source>
</evidence>
<feature type="compositionally biased region" description="Basic and acidic residues" evidence="1">
    <location>
        <begin position="14"/>
        <end position="31"/>
    </location>
</feature>
<gene>
    <name evidence="2" type="ORF">EVAR_83370_1</name>
</gene>
<feature type="region of interest" description="Disordered" evidence="1">
    <location>
        <begin position="1"/>
        <end position="31"/>
    </location>
</feature>
<evidence type="ECO:0000313" key="3">
    <source>
        <dbReference type="Proteomes" id="UP000299102"/>
    </source>
</evidence>
<comment type="caution">
    <text evidence="2">The sequence shown here is derived from an EMBL/GenBank/DDBJ whole genome shotgun (WGS) entry which is preliminary data.</text>
</comment>
<sequence length="126" mass="14010">MSERTAPGARGRGRRDTAESERARVEEKDSHRLENKCCVNMPPNKESTVNKFAPCEDLTLVVRGEERTGAEIQLTEKTQQVLKTEKLKSFVSETSGHGRRMSAGAAAIGRRRLANFHSAARSQIEN</sequence>
<evidence type="ECO:0000313" key="2">
    <source>
        <dbReference type="EMBL" id="GBP19058.1"/>
    </source>
</evidence>
<organism evidence="2 3">
    <name type="scientific">Eumeta variegata</name>
    <name type="common">Bagworm moth</name>
    <name type="synonym">Eumeta japonica</name>
    <dbReference type="NCBI Taxonomy" id="151549"/>
    <lineage>
        <taxon>Eukaryota</taxon>
        <taxon>Metazoa</taxon>
        <taxon>Ecdysozoa</taxon>
        <taxon>Arthropoda</taxon>
        <taxon>Hexapoda</taxon>
        <taxon>Insecta</taxon>
        <taxon>Pterygota</taxon>
        <taxon>Neoptera</taxon>
        <taxon>Endopterygota</taxon>
        <taxon>Lepidoptera</taxon>
        <taxon>Glossata</taxon>
        <taxon>Ditrysia</taxon>
        <taxon>Tineoidea</taxon>
        <taxon>Psychidae</taxon>
        <taxon>Oiketicinae</taxon>
        <taxon>Eumeta</taxon>
    </lineage>
</organism>
<keyword evidence="3" id="KW-1185">Reference proteome</keyword>